<gene>
    <name evidence="4" type="ORF">NCTC1935_04429</name>
</gene>
<keyword evidence="3" id="KW-0472">Membrane</keyword>
<evidence type="ECO:0000256" key="2">
    <source>
        <dbReference type="SAM" id="MobiDB-lite"/>
    </source>
</evidence>
<feature type="transmembrane region" description="Helical" evidence="3">
    <location>
        <begin position="96"/>
        <end position="117"/>
    </location>
</feature>
<keyword evidence="3" id="KW-1133">Transmembrane helix</keyword>
<protein>
    <recommendedName>
        <fullName evidence="5">DUF4407 domain-containing protein</fullName>
    </recommendedName>
</protein>
<evidence type="ECO:0008006" key="5">
    <source>
        <dbReference type="Google" id="ProtNLM"/>
    </source>
</evidence>
<dbReference type="RefSeq" id="WP_137353854.1">
    <property type="nucleotide sequence ID" value="NZ_CAACYE020000001.1"/>
</dbReference>
<reference evidence="4" key="1">
    <citation type="submission" date="2019-02" db="EMBL/GenBank/DDBJ databases">
        <authorList>
            <consortium name="Pathogen Informatics"/>
        </authorList>
    </citation>
    <scope>NUCLEOTIDE SEQUENCE</scope>
    <source>
        <strain evidence="4">3012STDY6733949</strain>
    </source>
</reference>
<feature type="region of interest" description="Disordered" evidence="2">
    <location>
        <begin position="509"/>
        <end position="550"/>
    </location>
</feature>
<evidence type="ECO:0000256" key="3">
    <source>
        <dbReference type="SAM" id="Phobius"/>
    </source>
</evidence>
<feature type="compositionally biased region" description="Low complexity" evidence="2">
    <location>
        <begin position="509"/>
        <end position="529"/>
    </location>
</feature>
<sequence length="550" mass="57272">MSVTGAFTWLGGARPGAVDEPHERASYLLTGAAVALFALVTGGIVTAAAARAWPLAAAIAVGAVLAAAALLVGRALATPRVGPMSDRFGVAGRATAAVLIGVLVAEAATTLLFTAGVDRVLDEKAHAAAESAPAVRAARAGYERAVADRAALDRTIAEAKAETDRALVTARCEYNPAPQCPPTRITGVPGDGPEHRTAQEMLAEARARLAAAEARVPGLDARVAEAEKSTAAALSDAHTAGDRGVGARWAAMHDHTTDSMGALLPRLATLLACLLLALLPLLLRWWRGVTSVDRHAAARAVIDEADRDAEAAIAVTRANLRAATAELRAEQELTAARLAAEADTAIDRERQRTRIIAAIGGLEIGITEPPRTPIRPAAGQPELPAAPVPREDTAVPETSNLPARAADERPGGGLELPIIGTVPFTDTAARWIRPLVPGFVADAIDTATHPLRTARQAFEEVEEITFTFRRTRKVTVDDSASSRSYPAADPWYAQRVAAAVVDVPVREAAAAQPNPGRAALTTAEPTPALLDRDQPAVSQRQGPPALPPAH</sequence>
<dbReference type="EMBL" id="CAACYE010000005">
    <property type="protein sequence ID" value="VFA86571.1"/>
    <property type="molecule type" value="Genomic_DNA"/>
</dbReference>
<evidence type="ECO:0000313" key="4">
    <source>
        <dbReference type="EMBL" id="VFA86571.1"/>
    </source>
</evidence>
<dbReference type="Pfam" id="PF14362">
    <property type="entry name" value="DUF4407"/>
    <property type="match status" value="1"/>
</dbReference>
<accession>A0A449GLC1</accession>
<dbReference type="InterPro" id="IPR025519">
    <property type="entry name" value="DUF4407"/>
</dbReference>
<name>A0A449GLC1_NOCFR</name>
<feature type="transmembrane region" description="Helical" evidence="3">
    <location>
        <begin position="25"/>
        <end position="48"/>
    </location>
</feature>
<keyword evidence="1" id="KW-0175">Coiled coil</keyword>
<keyword evidence="3" id="KW-0812">Transmembrane</keyword>
<evidence type="ECO:0000256" key="1">
    <source>
        <dbReference type="SAM" id="Coils"/>
    </source>
</evidence>
<feature type="coiled-coil region" evidence="1">
    <location>
        <begin position="195"/>
        <end position="229"/>
    </location>
</feature>
<feature type="region of interest" description="Disordered" evidence="2">
    <location>
        <begin position="369"/>
        <end position="396"/>
    </location>
</feature>
<feature type="transmembrane region" description="Helical" evidence="3">
    <location>
        <begin position="55"/>
        <end position="76"/>
    </location>
</feature>
<dbReference type="AlphaFoldDB" id="A0A449GLC1"/>
<feature type="transmembrane region" description="Helical" evidence="3">
    <location>
        <begin position="267"/>
        <end position="286"/>
    </location>
</feature>
<organism evidence="4">
    <name type="scientific">Nocardia farcinica</name>
    <dbReference type="NCBI Taxonomy" id="37329"/>
    <lineage>
        <taxon>Bacteria</taxon>
        <taxon>Bacillati</taxon>
        <taxon>Actinomycetota</taxon>
        <taxon>Actinomycetes</taxon>
        <taxon>Mycobacteriales</taxon>
        <taxon>Nocardiaceae</taxon>
        <taxon>Nocardia</taxon>
    </lineage>
</organism>
<proteinExistence type="predicted"/>